<reference evidence="10" key="1">
    <citation type="submission" date="2017-01" db="EMBL/GenBank/DDBJ databases">
        <authorList>
            <person name="Mah S.A."/>
            <person name="Swanson W.J."/>
            <person name="Moy G.W."/>
            <person name="Vacquier V.D."/>
        </authorList>
    </citation>
    <scope>NUCLEOTIDE SEQUENCE [LARGE SCALE GENOMIC DNA]</scope>
    <source>
        <strain evidence="10">124861</strain>
    </source>
</reference>
<dbReference type="PANTHER" id="PTHR13090">
    <property type="entry name" value="ARGININE-HYDROXYLASE NDUFAF5, MITOCHONDRIAL"/>
    <property type="match status" value="1"/>
</dbReference>
<evidence type="ECO:0000256" key="5">
    <source>
        <dbReference type="ARBA" id="ARBA00022679"/>
    </source>
</evidence>
<dbReference type="OrthoDB" id="9760689at2"/>
<dbReference type="GO" id="GO:0032259">
    <property type="term" value="P:methylation"/>
    <property type="evidence" value="ECO:0007669"/>
    <property type="project" value="UniProtKB-KW"/>
</dbReference>
<dbReference type="CDD" id="cd02440">
    <property type="entry name" value="AdoMet_MTases"/>
    <property type="match status" value="1"/>
</dbReference>
<dbReference type="Gene3D" id="3.40.50.150">
    <property type="entry name" value="Vaccinia Virus protein VP39"/>
    <property type="match status" value="1"/>
</dbReference>
<dbReference type="SUPFAM" id="SSF53335">
    <property type="entry name" value="S-adenosyl-L-methionine-dependent methyltransferases"/>
    <property type="match status" value="1"/>
</dbReference>
<evidence type="ECO:0000256" key="2">
    <source>
        <dbReference type="ARBA" id="ARBA00004746"/>
    </source>
</evidence>
<dbReference type="InterPro" id="IPR011814">
    <property type="entry name" value="BioC"/>
</dbReference>
<comment type="catalytic activity">
    <reaction evidence="1">
        <text>malonyl-[ACP] + S-adenosyl-L-methionine = malonyl-[ACP] methyl ester + S-adenosyl-L-homocysteine</text>
        <dbReference type="Rhea" id="RHEA:17105"/>
        <dbReference type="Rhea" id="RHEA-COMP:9623"/>
        <dbReference type="Rhea" id="RHEA-COMP:9954"/>
        <dbReference type="ChEBI" id="CHEBI:57856"/>
        <dbReference type="ChEBI" id="CHEBI:59789"/>
        <dbReference type="ChEBI" id="CHEBI:78449"/>
        <dbReference type="ChEBI" id="CHEBI:78845"/>
        <dbReference type="EC" id="2.1.1.197"/>
    </reaction>
</comment>
<dbReference type="GO" id="GO:0102130">
    <property type="term" value="F:malonyl-CoA methyltransferase activity"/>
    <property type="evidence" value="ECO:0007669"/>
    <property type="project" value="UniProtKB-EC"/>
</dbReference>
<keyword evidence="5" id="KW-0808">Transferase</keyword>
<dbReference type="STRING" id="1931275.BV914_06940"/>
<evidence type="ECO:0000313" key="10">
    <source>
        <dbReference type="Proteomes" id="UP000193303"/>
    </source>
</evidence>
<dbReference type="EC" id="2.1.1.197" evidence="3"/>
<dbReference type="GO" id="GO:0008757">
    <property type="term" value="F:S-adenosylmethionine-dependent methyltransferase activity"/>
    <property type="evidence" value="ECO:0007669"/>
    <property type="project" value="InterPro"/>
</dbReference>
<evidence type="ECO:0000256" key="7">
    <source>
        <dbReference type="ARBA" id="ARBA00022756"/>
    </source>
</evidence>
<organism evidence="9 10">
    <name type="scientific">Neisseria dumasiana</name>
    <dbReference type="NCBI Taxonomy" id="1931275"/>
    <lineage>
        <taxon>Bacteria</taxon>
        <taxon>Pseudomonadati</taxon>
        <taxon>Pseudomonadota</taxon>
        <taxon>Betaproteobacteria</taxon>
        <taxon>Neisseriales</taxon>
        <taxon>Neisseriaceae</taxon>
        <taxon>Neisseria</taxon>
    </lineage>
</organism>
<comment type="caution">
    <text evidence="9">The sequence shown here is derived from an EMBL/GenBank/DDBJ whole genome shotgun (WGS) entry which is preliminary data.</text>
</comment>
<dbReference type="InterPro" id="IPR050602">
    <property type="entry name" value="Malonyl-ACP_OMT"/>
</dbReference>
<dbReference type="UniPathway" id="UPA00078"/>
<dbReference type="EMBL" id="MTAB01000009">
    <property type="protein sequence ID" value="OSI22398.1"/>
    <property type="molecule type" value="Genomic_DNA"/>
</dbReference>
<evidence type="ECO:0000256" key="3">
    <source>
        <dbReference type="ARBA" id="ARBA00012327"/>
    </source>
</evidence>
<evidence type="ECO:0000313" key="9">
    <source>
        <dbReference type="EMBL" id="OSI22398.1"/>
    </source>
</evidence>
<comment type="pathway">
    <text evidence="2">Cofactor biosynthesis; biotin biosynthesis.</text>
</comment>
<name>A0A1X3DIJ7_9NEIS</name>
<dbReference type="NCBIfam" id="TIGR02072">
    <property type="entry name" value="BioC"/>
    <property type="match status" value="1"/>
</dbReference>
<dbReference type="InterPro" id="IPR013216">
    <property type="entry name" value="Methyltransf_11"/>
</dbReference>
<dbReference type="PANTHER" id="PTHR13090:SF1">
    <property type="entry name" value="ARGININE-HYDROXYLASE NDUFAF5, MITOCHONDRIAL"/>
    <property type="match status" value="1"/>
</dbReference>
<dbReference type="GO" id="GO:0009102">
    <property type="term" value="P:biotin biosynthetic process"/>
    <property type="evidence" value="ECO:0007669"/>
    <property type="project" value="UniProtKB-UniPathway"/>
</dbReference>
<protein>
    <recommendedName>
        <fullName evidence="3">malonyl-[acyl-carrier protein] O-methyltransferase</fullName>
        <ecNumber evidence="3">2.1.1.197</ecNumber>
    </recommendedName>
</protein>
<keyword evidence="4" id="KW-0489">Methyltransferase</keyword>
<dbReference type="RefSeq" id="WP_085358938.1">
    <property type="nucleotide sequence ID" value="NZ_MTAB01000009.1"/>
</dbReference>
<evidence type="ECO:0000256" key="4">
    <source>
        <dbReference type="ARBA" id="ARBA00022603"/>
    </source>
</evidence>
<evidence type="ECO:0000256" key="6">
    <source>
        <dbReference type="ARBA" id="ARBA00022691"/>
    </source>
</evidence>
<feature type="domain" description="Methyltransferase type 11" evidence="8">
    <location>
        <begin position="55"/>
        <end position="143"/>
    </location>
</feature>
<keyword evidence="6" id="KW-0949">S-adenosyl-L-methionine</keyword>
<dbReference type="InterPro" id="IPR029063">
    <property type="entry name" value="SAM-dependent_MTases_sf"/>
</dbReference>
<evidence type="ECO:0000256" key="1">
    <source>
        <dbReference type="ARBA" id="ARBA00000852"/>
    </source>
</evidence>
<dbReference type="AlphaFoldDB" id="A0A1X3DIJ7"/>
<gene>
    <name evidence="9" type="ORF">BV912_05350</name>
</gene>
<dbReference type="GO" id="GO:0010340">
    <property type="term" value="F:carboxyl-O-methyltransferase activity"/>
    <property type="evidence" value="ECO:0007669"/>
    <property type="project" value="InterPro"/>
</dbReference>
<accession>A0A1X3DIJ7</accession>
<dbReference type="Proteomes" id="UP000193303">
    <property type="component" value="Unassembled WGS sequence"/>
</dbReference>
<proteinExistence type="predicted"/>
<keyword evidence="7" id="KW-0093">Biotin biosynthesis</keyword>
<sequence length="259" mass="28843">MPSENPSKHHIARAFSQAAESYDASAAIQQQAGLRLLQLLESCFSDGLIRKTVADIGAGSGWVSEKIRSRGANVLAFDLAEGMLQHIARLRRADCCLLADAESLPLADRSVNACFSSLALQWCDLERAAAEMRRVIRIGGYAAVATVGAGSLQQLEQAWQAADESAHVNRFLTESDIQTAFRCFQNIRIHTETHTQYFPTLKALLHSLKNIGANHVIQRENKGLTGKNRWQRFQTAYENRRNAQGMLPLDYRITYVVAW</sequence>
<dbReference type="Pfam" id="PF08241">
    <property type="entry name" value="Methyltransf_11"/>
    <property type="match status" value="1"/>
</dbReference>
<evidence type="ECO:0000259" key="8">
    <source>
        <dbReference type="Pfam" id="PF08241"/>
    </source>
</evidence>